<dbReference type="Proteomes" id="UP001500016">
    <property type="component" value="Unassembled WGS sequence"/>
</dbReference>
<accession>A0ABP5H4Y8</accession>
<protein>
    <recommendedName>
        <fullName evidence="3">DOD-type homing endonuclease domain-containing protein</fullName>
    </recommendedName>
</protein>
<evidence type="ECO:0008006" key="3">
    <source>
        <dbReference type="Google" id="ProtNLM"/>
    </source>
</evidence>
<evidence type="ECO:0000313" key="2">
    <source>
        <dbReference type="Proteomes" id="UP001500016"/>
    </source>
</evidence>
<evidence type="ECO:0000313" key="1">
    <source>
        <dbReference type="EMBL" id="GAA2062784.1"/>
    </source>
</evidence>
<dbReference type="EMBL" id="BAAAPE010000001">
    <property type="protein sequence ID" value="GAA2062784.1"/>
    <property type="molecule type" value="Genomic_DNA"/>
</dbReference>
<reference evidence="2" key="1">
    <citation type="journal article" date="2019" name="Int. J. Syst. Evol. Microbiol.">
        <title>The Global Catalogue of Microorganisms (GCM) 10K type strain sequencing project: providing services to taxonomists for standard genome sequencing and annotation.</title>
        <authorList>
            <consortium name="The Broad Institute Genomics Platform"/>
            <consortium name="The Broad Institute Genome Sequencing Center for Infectious Disease"/>
            <person name="Wu L."/>
            <person name="Ma J."/>
        </authorList>
    </citation>
    <scope>NUCLEOTIDE SEQUENCE [LARGE SCALE GENOMIC DNA]</scope>
    <source>
        <strain evidence="2">JCM 15478</strain>
    </source>
</reference>
<comment type="caution">
    <text evidence="1">The sequence shown here is derived from an EMBL/GenBank/DDBJ whole genome shotgun (WGS) entry which is preliminary data.</text>
</comment>
<keyword evidence="2" id="KW-1185">Reference proteome</keyword>
<proteinExistence type="predicted"/>
<name>A0ABP5H4Y8_9ACTN</name>
<sequence length="147" mass="16542">MRQYVGGDAHHMRQRSPRVVLGDMATFDGFLDGYVEGDGCRAKHWRGRVVVSANVPFLRELATVIGARFTPARTPGRASHLCVVDGWPERGTFVEEQHPMDLVERGWARVTGVRKRRAEAAKPFTLYRFEAEPHGCFLLQGHLTRAA</sequence>
<gene>
    <name evidence="1" type="ORF">GCM10009801_06190</name>
</gene>
<organism evidence="1 2">
    <name type="scientific">Streptomyces albiaxialis</name>
    <dbReference type="NCBI Taxonomy" id="329523"/>
    <lineage>
        <taxon>Bacteria</taxon>
        <taxon>Bacillati</taxon>
        <taxon>Actinomycetota</taxon>
        <taxon>Actinomycetes</taxon>
        <taxon>Kitasatosporales</taxon>
        <taxon>Streptomycetaceae</taxon>
        <taxon>Streptomyces</taxon>
    </lineage>
</organism>